<dbReference type="InterPro" id="IPR005990">
    <property type="entry name" value="IMP_DH"/>
</dbReference>
<dbReference type="Gene3D" id="3.20.20.70">
    <property type="entry name" value="Aldolase class I"/>
    <property type="match status" value="1"/>
</dbReference>
<evidence type="ECO:0000259" key="2">
    <source>
        <dbReference type="Pfam" id="PF00478"/>
    </source>
</evidence>
<sequence>MAGGLLAGTDETPGLVFRNSEGKDVKSFRGMASREAMYEKVKAEEADDPYEVASKISPEGIEKQVEYRGSVVPIIREIAGHLASMVSYMGAMSLKEAQEAFTNYPANYLIKLSEAAKRESWDR</sequence>
<reference evidence="3 4" key="1">
    <citation type="journal article" date="2016" name="Nat. Commun.">
        <title>Thousands of microbial genomes shed light on interconnected biogeochemical processes in an aquifer system.</title>
        <authorList>
            <person name="Anantharaman K."/>
            <person name="Brown C.T."/>
            <person name="Hug L.A."/>
            <person name="Sharon I."/>
            <person name="Castelle C.J."/>
            <person name="Probst A.J."/>
            <person name="Thomas B.C."/>
            <person name="Singh A."/>
            <person name="Wilkins M.J."/>
            <person name="Karaoz U."/>
            <person name="Brodie E.L."/>
            <person name="Williams K.H."/>
            <person name="Hubbard S.S."/>
            <person name="Banfield J.F."/>
        </authorList>
    </citation>
    <scope>NUCLEOTIDE SEQUENCE [LARGE SCALE GENOMIC DNA]</scope>
</reference>
<accession>A0A1F8EDF2</accession>
<dbReference type="PANTHER" id="PTHR11911:SF111">
    <property type="entry name" value="INOSINE-5'-MONOPHOSPHATE DEHYDROGENASE"/>
    <property type="match status" value="1"/>
</dbReference>
<dbReference type="SUPFAM" id="SSF51412">
    <property type="entry name" value="Inosine monophosphate dehydrogenase (IMPDH)"/>
    <property type="match status" value="1"/>
</dbReference>
<comment type="caution">
    <text evidence="3">The sequence shown here is derived from an EMBL/GenBank/DDBJ whole genome shotgun (WGS) entry which is preliminary data.</text>
</comment>
<proteinExistence type="inferred from homology"/>
<dbReference type="InterPro" id="IPR013785">
    <property type="entry name" value="Aldolase_TIM"/>
</dbReference>
<dbReference type="Pfam" id="PF00478">
    <property type="entry name" value="IMPDH"/>
    <property type="match status" value="1"/>
</dbReference>
<comment type="similarity">
    <text evidence="1">Belongs to the IMPDH/GMPR family.</text>
</comment>
<dbReference type="GO" id="GO:0006183">
    <property type="term" value="P:GTP biosynthetic process"/>
    <property type="evidence" value="ECO:0007669"/>
    <property type="project" value="TreeGrafter"/>
</dbReference>
<dbReference type="GO" id="GO:0003938">
    <property type="term" value="F:IMP dehydrogenase activity"/>
    <property type="evidence" value="ECO:0007669"/>
    <property type="project" value="InterPro"/>
</dbReference>
<dbReference type="Proteomes" id="UP000177594">
    <property type="component" value="Unassembled WGS sequence"/>
</dbReference>
<feature type="domain" description="IMP dehydrogenase/GMP reductase" evidence="2">
    <location>
        <begin position="1"/>
        <end position="120"/>
    </location>
</feature>
<name>A0A1F8EDF2_9BACT</name>
<evidence type="ECO:0000313" key="4">
    <source>
        <dbReference type="Proteomes" id="UP000177594"/>
    </source>
</evidence>
<organism evidence="3 4">
    <name type="scientific">Candidatus Yanofskybacteria bacterium RIFCSPHIGHO2_01_FULL_39_8b</name>
    <dbReference type="NCBI Taxonomy" id="1802659"/>
    <lineage>
        <taxon>Bacteria</taxon>
        <taxon>Candidatus Yanofskyibacteriota</taxon>
    </lineage>
</organism>
<dbReference type="PANTHER" id="PTHR11911">
    <property type="entry name" value="INOSINE-5-MONOPHOSPHATE DEHYDROGENASE RELATED"/>
    <property type="match status" value="1"/>
</dbReference>
<dbReference type="InterPro" id="IPR001093">
    <property type="entry name" value="IMP_DH_GMPRt"/>
</dbReference>
<evidence type="ECO:0000256" key="1">
    <source>
        <dbReference type="ARBA" id="ARBA00005502"/>
    </source>
</evidence>
<protein>
    <recommendedName>
        <fullName evidence="2">IMP dehydrogenase/GMP reductase domain-containing protein</fullName>
    </recommendedName>
</protein>
<gene>
    <name evidence="3" type="ORF">A2817_02840</name>
</gene>
<dbReference type="EMBL" id="MGIZ01000031">
    <property type="protein sequence ID" value="OGM98830.1"/>
    <property type="molecule type" value="Genomic_DNA"/>
</dbReference>
<evidence type="ECO:0000313" key="3">
    <source>
        <dbReference type="EMBL" id="OGM98830.1"/>
    </source>
</evidence>
<dbReference type="AlphaFoldDB" id="A0A1F8EDF2"/>